<comment type="caution">
    <text evidence="2">The sequence shown here is derived from an EMBL/GenBank/DDBJ whole genome shotgun (WGS) entry which is preliminary data.</text>
</comment>
<feature type="region of interest" description="Disordered" evidence="1">
    <location>
        <begin position="53"/>
        <end position="108"/>
    </location>
</feature>
<name>A0A8H7PD54_MORIS</name>
<feature type="compositionally biased region" description="Acidic residues" evidence="1">
    <location>
        <begin position="71"/>
        <end position="86"/>
    </location>
</feature>
<evidence type="ECO:0000256" key="1">
    <source>
        <dbReference type="SAM" id="MobiDB-lite"/>
    </source>
</evidence>
<evidence type="ECO:0000313" key="3">
    <source>
        <dbReference type="Proteomes" id="UP000654370"/>
    </source>
</evidence>
<accession>A0A8H7PD54</accession>
<dbReference type="Proteomes" id="UP000654370">
    <property type="component" value="Unassembled WGS sequence"/>
</dbReference>
<organism evidence="2 3">
    <name type="scientific">Mortierella isabellina</name>
    <name type="common">Filamentous fungus</name>
    <name type="synonym">Umbelopsis isabellina</name>
    <dbReference type="NCBI Taxonomy" id="91625"/>
    <lineage>
        <taxon>Eukaryota</taxon>
        <taxon>Fungi</taxon>
        <taxon>Fungi incertae sedis</taxon>
        <taxon>Mucoromycota</taxon>
        <taxon>Mucoromycotina</taxon>
        <taxon>Umbelopsidomycetes</taxon>
        <taxon>Umbelopsidales</taxon>
        <taxon>Umbelopsidaceae</taxon>
        <taxon>Umbelopsis</taxon>
    </lineage>
</organism>
<proteinExistence type="predicted"/>
<dbReference type="OrthoDB" id="10396306at2759"/>
<evidence type="ECO:0000313" key="2">
    <source>
        <dbReference type="EMBL" id="KAG2171484.1"/>
    </source>
</evidence>
<gene>
    <name evidence="2" type="ORF">INT43_009145</name>
</gene>
<reference evidence="2" key="1">
    <citation type="submission" date="2020-12" db="EMBL/GenBank/DDBJ databases">
        <title>Metabolic potential, ecology and presence of endohyphal bacteria is reflected in genomic diversity of Mucoromycotina.</title>
        <authorList>
            <person name="Muszewska A."/>
            <person name="Okrasinska A."/>
            <person name="Steczkiewicz K."/>
            <person name="Drgas O."/>
            <person name="Orlowska M."/>
            <person name="Perlinska-Lenart U."/>
            <person name="Aleksandrzak-Piekarczyk T."/>
            <person name="Szatraj K."/>
            <person name="Zielenkiewicz U."/>
            <person name="Pilsyk S."/>
            <person name="Malc E."/>
            <person name="Mieczkowski P."/>
            <person name="Kruszewska J.S."/>
            <person name="Biernat P."/>
            <person name="Pawlowska J."/>
        </authorList>
    </citation>
    <scope>NUCLEOTIDE SEQUENCE</scope>
    <source>
        <strain evidence="2">WA0000067209</strain>
    </source>
</reference>
<evidence type="ECO:0008006" key="4">
    <source>
        <dbReference type="Google" id="ProtNLM"/>
    </source>
</evidence>
<protein>
    <recommendedName>
        <fullName evidence="4">EKC/KEOPS complex subunit GON7</fullName>
    </recommendedName>
</protein>
<dbReference type="AlphaFoldDB" id="A0A8H7PD54"/>
<dbReference type="EMBL" id="JAEPQZ010000021">
    <property type="protein sequence ID" value="KAG2171484.1"/>
    <property type="molecule type" value="Genomic_DNA"/>
</dbReference>
<feature type="compositionally biased region" description="Polar residues" evidence="1">
    <location>
        <begin position="53"/>
        <end position="67"/>
    </location>
</feature>
<sequence>MPELTAKYTSPNPQDSKASDYQVEYTGSRANDLKNLTFQLLIMKEQLNDHFTNLMTASGAPNGNNKADQQEQAEEEEEEEEEEDSGEKDGGMVKMADPKDRVKRVKTK</sequence>
<feature type="compositionally biased region" description="Basic and acidic residues" evidence="1">
    <location>
        <begin position="87"/>
        <end position="100"/>
    </location>
</feature>
<keyword evidence="3" id="KW-1185">Reference proteome</keyword>